<evidence type="ECO:0000256" key="2">
    <source>
        <dbReference type="ARBA" id="ARBA00022618"/>
    </source>
</evidence>
<organism evidence="8 9">
    <name type="scientific">Porphyridium purpureum</name>
    <name type="common">Red alga</name>
    <name type="synonym">Porphyridium cruentum</name>
    <dbReference type="NCBI Taxonomy" id="35688"/>
    <lineage>
        <taxon>Eukaryota</taxon>
        <taxon>Rhodophyta</taxon>
        <taxon>Bangiophyceae</taxon>
        <taxon>Porphyridiales</taxon>
        <taxon>Porphyridiaceae</taxon>
        <taxon>Porphyridium</taxon>
    </lineage>
</organism>
<keyword evidence="3" id="KW-0498">Mitosis</keyword>
<dbReference type="GO" id="GO:0034399">
    <property type="term" value="C:nuclear periphery"/>
    <property type="evidence" value="ECO:0007669"/>
    <property type="project" value="TreeGrafter"/>
</dbReference>
<dbReference type="AlphaFoldDB" id="A0A5J4Z3R0"/>
<dbReference type="GO" id="GO:0031145">
    <property type="term" value="P:anaphase-promoting complex-dependent catabolic process"/>
    <property type="evidence" value="ECO:0007669"/>
    <property type="project" value="InterPro"/>
</dbReference>
<dbReference type="InterPro" id="IPR024790">
    <property type="entry name" value="APC4_long_dom"/>
</dbReference>
<dbReference type="Proteomes" id="UP000324585">
    <property type="component" value="Unassembled WGS sequence"/>
</dbReference>
<name>A0A5J4Z3R0_PORPP</name>
<dbReference type="Pfam" id="PF12896">
    <property type="entry name" value="ANAPC4"/>
    <property type="match status" value="1"/>
</dbReference>
<dbReference type="SUPFAM" id="SSF50978">
    <property type="entry name" value="WD40 repeat-like"/>
    <property type="match status" value="1"/>
</dbReference>
<evidence type="ECO:0000259" key="7">
    <source>
        <dbReference type="Pfam" id="PF12896"/>
    </source>
</evidence>
<dbReference type="InterPro" id="IPR015943">
    <property type="entry name" value="WD40/YVTN_repeat-like_dom_sf"/>
</dbReference>
<protein>
    <recommendedName>
        <fullName evidence="1">Anaphase-promoting complex subunit 4</fullName>
    </recommendedName>
</protein>
<dbReference type="GO" id="GO:0070979">
    <property type="term" value="P:protein K11-linked ubiquitination"/>
    <property type="evidence" value="ECO:0007669"/>
    <property type="project" value="TreeGrafter"/>
</dbReference>
<evidence type="ECO:0000256" key="4">
    <source>
        <dbReference type="ARBA" id="ARBA00022786"/>
    </source>
</evidence>
<dbReference type="Gene3D" id="2.130.10.10">
    <property type="entry name" value="YVTN repeat-like/Quinoprotein amine dehydrogenase"/>
    <property type="match status" value="1"/>
</dbReference>
<dbReference type="OrthoDB" id="2110451at2759"/>
<keyword evidence="9" id="KW-1185">Reference proteome</keyword>
<dbReference type="Pfam" id="PF12894">
    <property type="entry name" value="ANAPC4_WD40"/>
    <property type="match status" value="1"/>
</dbReference>
<dbReference type="PANTHER" id="PTHR13260:SF0">
    <property type="entry name" value="ANAPHASE-PROMOTING COMPLEX SUBUNIT 4"/>
    <property type="match status" value="1"/>
</dbReference>
<gene>
    <name evidence="8" type="ORF">FVE85_5485</name>
</gene>
<dbReference type="GO" id="GO:0051301">
    <property type="term" value="P:cell division"/>
    <property type="evidence" value="ECO:0007669"/>
    <property type="project" value="UniProtKB-KW"/>
</dbReference>
<keyword evidence="5" id="KW-0131">Cell cycle</keyword>
<dbReference type="InterPro" id="IPR024977">
    <property type="entry name" value="Apc4-like_WD40_dom"/>
</dbReference>
<accession>A0A5J4Z3R0</accession>
<evidence type="ECO:0000313" key="9">
    <source>
        <dbReference type="Proteomes" id="UP000324585"/>
    </source>
</evidence>
<evidence type="ECO:0000256" key="5">
    <source>
        <dbReference type="ARBA" id="ARBA00023306"/>
    </source>
</evidence>
<dbReference type="EMBL" id="VRMN01000001">
    <property type="protein sequence ID" value="KAA8497900.1"/>
    <property type="molecule type" value="Genomic_DNA"/>
</dbReference>
<comment type="caution">
    <text evidence="8">The sequence shown here is derived from an EMBL/GenBank/DDBJ whole genome shotgun (WGS) entry which is preliminary data.</text>
</comment>
<proteinExistence type="predicted"/>
<keyword evidence="4" id="KW-0833">Ubl conjugation pathway</keyword>
<keyword evidence="2" id="KW-0132">Cell division</keyword>
<feature type="domain" description="Anaphase-promoting complex subunit 4 long" evidence="7">
    <location>
        <begin position="299"/>
        <end position="461"/>
    </location>
</feature>
<dbReference type="InterPro" id="IPR024789">
    <property type="entry name" value="APC4"/>
</dbReference>
<feature type="domain" description="Anaphase-promoting complex subunit 4-like WD40" evidence="6">
    <location>
        <begin position="20"/>
        <end position="89"/>
    </location>
</feature>
<dbReference type="GO" id="GO:0005680">
    <property type="term" value="C:anaphase-promoting complex"/>
    <property type="evidence" value="ECO:0007669"/>
    <property type="project" value="InterPro"/>
</dbReference>
<evidence type="ECO:0000256" key="1">
    <source>
        <dbReference type="ARBA" id="ARBA00016067"/>
    </source>
</evidence>
<dbReference type="PANTHER" id="PTHR13260">
    <property type="entry name" value="ANAPHASE PROMOTING COMPLEX SUBUNIT 4 APC4"/>
    <property type="match status" value="1"/>
</dbReference>
<dbReference type="InterPro" id="IPR036322">
    <property type="entry name" value="WD40_repeat_dom_sf"/>
</dbReference>
<evidence type="ECO:0000259" key="6">
    <source>
        <dbReference type="Pfam" id="PF12894"/>
    </source>
</evidence>
<evidence type="ECO:0000256" key="3">
    <source>
        <dbReference type="ARBA" id="ARBA00022776"/>
    </source>
</evidence>
<reference evidence="9" key="1">
    <citation type="journal article" date="2019" name="Nat. Commun.">
        <title>Expansion of phycobilisome linker gene families in mesophilic red algae.</title>
        <authorList>
            <person name="Lee J."/>
            <person name="Kim D."/>
            <person name="Bhattacharya D."/>
            <person name="Yoon H.S."/>
        </authorList>
    </citation>
    <scope>NUCLEOTIDE SEQUENCE [LARGE SCALE GENOMIC DNA]</scope>
    <source>
        <strain evidence="9">CCMP 1328</strain>
    </source>
</reference>
<evidence type="ECO:0000313" key="8">
    <source>
        <dbReference type="EMBL" id="KAA8497900.1"/>
    </source>
</evidence>
<sequence length="718" mass="78246">MGEFRTLHDADPFRLPITALEWCEKFDLIAVATQAELHICRLGLQRLAATNQPVLSLSSAITCMSWSPDGRYVAVGEQRGIVHLVHVDQVPVQPTQTPPVREGGTAGAGHVTAAVSAQSQGADNRRIKYGVAFESRAISRTEGVAITAIAWMSTAAQHSRGAWDLGVSDEYGAYADRVQLLHYELDTLRRGFDDQPNSMVLFCGDAAGRVHLTACGLHYPFAVFEAEAGVRSQEPLRRDRVLALQQDNEDQPSAVAIYAEAGSGGSFDMYSLVKIGHLLPEILRVAPEASVLPRAATALETLVANVAEKMAEVSSALSKRMEAAAQVLKDYGDMSTVEEAFASVACGAPIELALSQAFTQVFSEQELLRLKRTSFNALDQAANAIAIDAKPLLHVLVLRTSELRALLRVPGHRFGELGFDFEFWDRICSLNLETMQRFDSLLVHLAEVSTLIANLLDWLTGEALLVSGEDAAEDEQERRDTEAWNILQGVSLGSLLRGLKCRFGLDALSVAVRETQAALADLRDRLDGAFFADERHIDGKDFSPLYSHDLVSSDIGRVRSVVAHSCGLFGTDRQSGNGVELLGVLSDGRVGCLTLPGAGLKPQAFNSLCLEELGRVLDVCHYRARRLIVVRKASAAVSDLILEVWEVEDKPSESHEHNMPRVYKVAGRSVRVSHSNVKVALTVSRGRGIVTLCIGRRRLVSFDLEDTESGDESEDAKE</sequence>